<dbReference type="InterPro" id="IPR001412">
    <property type="entry name" value="aa-tRNA-synth_I_CS"/>
</dbReference>
<dbReference type="Gene3D" id="2.20.28.20">
    <property type="entry name" value="Methionyl-tRNA synthetase, Zn-domain"/>
    <property type="match status" value="1"/>
</dbReference>
<dbReference type="Pfam" id="PF09334">
    <property type="entry name" value="tRNA-synt_1g"/>
    <property type="match status" value="1"/>
</dbReference>
<dbReference type="GO" id="GO:0004825">
    <property type="term" value="F:methionine-tRNA ligase activity"/>
    <property type="evidence" value="ECO:0007669"/>
    <property type="project" value="UniProtKB-EC"/>
</dbReference>
<keyword evidence="11" id="KW-0862">Zinc</keyword>
<organism evidence="14 15">
    <name type="scientific">Bacillus carboniphilus</name>
    <dbReference type="NCBI Taxonomy" id="86663"/>
    <lineage>
        <taxon>Bacteria</taxon>
        <taxon>Bacillati</taxon>
        <taxon>Bacillota</taxon>
        <taxon>Bacilli</taxon>
        <taxon>Bacillales</taxon>
        <taxon>Bacillaceae</taxon>
        <taxon>Bacillus</taxon>
    </lineage>
</organism>
<dbReference type="PANTHER" id="PTHR45765">
    <property type="entry name" value="METHIONINE--TRNA LIGASE"/>
    <property type="match status" value="1"/>
</dbReference>
<feature type="binding site" evidence="11">
    <location>
        <position position="156"/>
    </location>
    <ligand>
        <name>Zn(2+)</name>
        <dbReference type="ChEBI" id="CHEBI:29105"/>
    </ligand>
</feature>
<dbReference type="Pfam" id="PF19303">
    <property type="entry name" value="Anticodon_3"/>
    <property type="match status" value="1"/>
</dbReference>
<dbReference type="EMBL" id="CP129013">
    <property type="protein sequence ID" value="WLR42404.1"/>
    <property type="molecule type" value="Genomic_DNA"/>
</dbReference>
<evidence type="ECO:0000256" key="3">
    <source>
        <dbReference type="ARBA" id="ARBA00008258"/>
    </source>
</evidence>
<comment type="subunit">
    <text evidence="11">Monomer.</text>
</comment>
<protein>
    <recommendedName>
        <fullName evidence="11">Methionine--tRNA ligase</fullName>
        <ecNumber evidence="11">6.1.1.10</ecNumber>
    </recommendedName>
    <alternativeName>
        <fullName evidence="11">Methionyl-tRNA synthetase</fullName>
        <shortName evidence="11">MetRS</shortName>
    </alternativeName>
</protein>
<sequence>MSVFIGGAWPYANGSLHIGHIASLLPGDIIARYYRQKGEKVLYVSGSDCNGTPIAIRAKQENKLVSEIVNDYHEEFLSCFEKLGFTYDHYGRTDSEDHHQTVQKVFKELLNKEFIYKKVVKQTYCDACQQSLPDRYVEGTCPHCHHPARGDQCESCSKILDAADLLDKKCKNCGNEPSMKDSEQFYFTLKKFQPSLESYLEKAKENWRDNAIQLTERYLREGLVDRAASRDLSVGVPLPVDGYEDKKVYVWIEAVCGYLSASNQTKDGGLFWTEHTKTYYVHGKDNIPFHTIIWSAILLGIDKRPLPQSIISSEYVTLEKKKISTSRNWAIWVKDLLDRYHPDTVRYFLTINAPENRDADFSWREFIYSHNSELLGSYGNFINRTLKFIEKYFDGEIPNEKIDPVLKDQVVTLYDQVGELIEKGQLKKGIEEVFLLVKKANKYFDEREPWKTRTENIKECRQTLATCVHLIINFAQILSPFLPFSSQEIQRYFQIEEWKWEPLFIIWNGTIENVKPLFDRIDIKVIEEEKERLFNKNV</sequence>
<keyword evidence="7 11" id="KW-0067">ATP-binding</keyword>
<evidence type="ECO:0000313" key="15">
    <source>
        <dbReference type="Proteomes" id="UP001197974"/>
    </source>
</evidence>
<evidence type="ECO:0000256" key="4">
    <source>
        <dbReference type="ARBA" id="ARBA00022490"/>
    </source>
</evidence>
<dbReference type="InterPro" id="IPR015413">
    <property type="entry name" value="Methionyl/Leucyl_tRNA_Synth"/>
</dbReference>
<feature type="binding site" evidence="11">
    <location>
        <position position="153"/>
    </location>
    <ligand>
        <name>Zn(2+)</name>
        <dbReference type="ChEBI" id="CHEBI:29105"/>
    </ligand>
</feature>
<evidence type="ECO:0000256" key="6">
    <source>
        <dbReference type="ARBA" id="ARBA00022741"/>
    </source>
</evidence>
<feature type="short sequence motif" description="'HIGH' region" evidence="11">
    <location>
        <begin position="10"/>
        <end position="20"/>
    </location>
</feature>
<feature type="binding site" evidence="11">
    <location>
        <position position="141"/>
    </location>
    <ligand>
        <name>Zn(2+)</name>
        <dbReference type="ChEBI" id="CHEBI:29105"/>
    </ligand>
</feature>
<evidence type="ECO:0000256" key="10">
    <source>
        <dbReference type="ARBA" id="ARBA00047364"/>
    </source>
</evidence>
<evidence type="ECO:0000256" key="1">
    <source>
        <dbReference type="ARBA" id="ARBA00003314"/>
    </source>
</evidence>
<comment type="subcellular location">
    <subcellularLocation>
        <location evidence="2 11">Cytoplasm</location>
    </subcellularLocation>
</comment>
<gene>
    <name evidence="11 14" type="primary">metG</name>
    <name evidence="14" type="ORF">LC087_17130</name>
</gene>
<feature type="domain" description="Methionyl/Leucyl tRNA synthetase" evidence="12">
    <location>
        <begin position="4"/>
        <end position="386"/>
    </location>
</feature>
<dbReference type="InterPro" id="IPR009080">
    <property type="entry name" value="tRNAsynth_Ia_anticodon-bd"/>
</dbReference>
<feature type="binding site" evidence="11">
    <location>
        <position position="144"/>
    </location>
    <ligand>
        <name>Zn(2+)</name>
        <dbReference type="ChEBI" id="CHEBI:29105"/>
    </ligand>
</feature>
<dbReference type="InterPro" id="IPR029038">
    <property type="entry name" value="MetRS_Zn"/>
</dbReference>
<dbReference type="Gene3D" id="3.40.50.620">
    <property type="entry name" value="HUPs"/>
    <property type="match status" value="1"/>
</dbReference>
<dbReference type="InterPro" id="IPR023458">
    <property type="entry name" value="Met-tRNA_ligase_1"/>
</dbReference>
<dbReference type="Proteomes" id="UP001197974">
    <property type="component" value="Chromosome"/>
</dbReference>
<dbReference type="SUPFAM" id="SSF57770">
    <property type="entry name" value="Methionyl-tRNA synthetase (MetRS), Zn-domain"/>
    <property type="match status" value="1"/>
</dbReference>
<keyword evidence="6 11" id="KW-0547">Nucleotide-binding</keyword>
<evidence type="ECO:0000259" key="13">
    <source>
        <dbReference type="Pfam" id="PF19303"/>
    </source>
</evidence>
<dbReference type="InterPro" id="IPR033911">
    <property type="entry name" value="MetRS_core"/>
</dbReference>
<comment type="cofactor">
    <cofactor evidence="11">
        <name>Zn(2+)</name>
        <dbReference type="ChEBI" id="CHEBI:29105"/>
    </cofactor>
    <text evidence="11">Binds 1 zinc ion per subunit.</text>
</comment>
<dbReference type="SUPFAM" id="SSF52374">
    <property type="entry name" value="Nucleotidylyl transferase"/>
    <property type="match status" value="1"/>
</dbReference>
<dbReference type="RefSeq" id="WP_226542876.1">
    <property type="nucleotide sequence ID" value="NZ_CP129013.1"/>
</dbReference>
<accession>A0ABY9JUD0</accession>
<dbReference type="EC" id="6.1.1.10" evidence="11"/>
<name>A0ABY9JUD0_9BACI</name>
<dbReference type="Gene3D" id="1.10.730.10">
    <property type="entry name" value="Isoleucyl-tRNA Synthetase, Domain 1"/>
    <property type="match status" value="1"/>
</dbReference>
<keyword evidence="4 11" id="KW-0963">Cytoplasm</keyword>
<evidence type="ECO:0000256" key="11">
    <source>
        <dbReference type="HAMAP-Rule" id="MF_00098"/>
    </source>
</evidence>
<evidence type="ECO:0000256" key="5">
    <source>
        <dbReference type="ARBA" id="ARBA00022598"/>
    </source>
</evidence>
<dbReference type="InterPro" id="IPR014758">
    <property type="entry name" value="Met-tRNA_synth"/>
</dbReference>
<proteinExistence type="inferred from homology"/>
<evidence type="ECO:0000256" key="2">
    <source>
        <dbReference type="ARBA" id="ARBA00004496"/>
    </source>
</evidence>
<keyword evidence="11" id="KW-0479">Metal-binding</keyword>
<comment type="similarity">
    <text evidence="3 11">Belongs to the class-I aminoacyl-tRNA synthetase family. MetG type 1 subfamily.</text>
</comment>
<dbReference type="SUPFAM" id="SSF47323">
    <property type="entry name" value="Anticodon-binding domain of a subclass of class I aminoacyl-tRNA synthetases"/>
    <property type="match status" value="1"/>
</dbReference>
<dbReference type="PANTHER" id="PTHR45765:SF1">
    <property type="entry name" value="METHIONINE--TRNA LIGASE, CYTOPLASMIC"/>
    <property type="match status" value="1"/>
</dbReference>
<keyword evidence="8 11" id="KW-0648">Protein biosynthesis</keyword>
<feature type="short sequence motif" description="'KMSKS' region" evidence="11">
    <location>
        <begin position="322"/>
        <end position="326"/>
    </location>
</feature>
<evidence type="ECO:0000256" key="8">
    <source>
        <dbReference type="ARBA" id="ARBA00022917"/>
    </source>
</evidence>
<evidence type="ECO:0000313" key="14">
    <source>
        <dbReference type="EMBL" id="WLR42404.1"/>
    </source>
</evidence>
<comment type="catalytic activity">
    <reaction evidence="10 11">
        <text>tRNA(Met) + L-methionine + ATP = L-methionyl-tRNA(Met) + AMP + diphosphate</text>
        <dbReference type="Rhea" id="RHEA:13481"/>
        <dbReference type="Rhea" id="RHEA-COMP:9667"/>
        <dbReference type="Rhea" id="RHEA-COMP:9698"/>
        <dbReference type="ChEBI" id="CHEBI:30616"/>
        <dbReference type="ChEBI" id="CHEBI:33019"/>
        <dbReference type="ChEBI" id="CHEBI:57844"/>
        <dbReference type="ChEBI" id="CHEBI:78442"/>
        <dbReference type="ChEBI" id="CHEBI:78530"/>
        <dbReference type="ChEBI" id="CHEBI:456215"/>
        <dbReference type="EC" id="6.1.1.10"/>
    </reaction>
</comment>
<reference evidence="14 15" key="1">
    <citation type="submission" date="2023-06" db="EMBL/GenBank/DDBJ databases">
        <title>Five Gram-positive bacteria isolated from mangrove sediments in Shenzhen, Guangdong, China.</title>
        <authorList>
            <person name="Yu S."/>
            <person name="Zheng W."/>
            <person name="Huang Y."/>
        </authorList>
    </citation>
    <scope>NUCLEOTIDE SEQUENCE [LARGE SCALE GENOMIC DNA]</scope>
    <source>
        <strain evidence="14 15">SaN35-3</strain>
    </source>
</reference>
<keyword evidence="9 11" id="KW-0030">Aminoacyl-tRNA synthetase</keyword>
<evidence type="ECO:0000256" key="7">
    <source>
        <dbReference type="ARBA" id="ARBA00022840"/>
    </source>
</evidence>
<evidence type="ECO:0000259" key="12">
    <source>
        <dbReference type="Pfam" id="PF09334"/>
    </source>
</evidence>
<dbReference type="NCBIfam" id="TIGR00398">
    <property type="entry name" value="metG"/>
    <property type="match status" value="1"/>
</dbReference>
<feature type="domain" description="Methionyl-tRNA synthetase anticodon-binding" evidence="13">
    <location>
        <begin position="409"/>
        <end position="501"/>
    </location>
</feature>
<comment type="function">
    <text evidence="1 11">Is required not only for elongation of protein synthesis but also for the initiation of all mRNA translation through initiator tRNA(fMet) aminoacylation.</text>
</comment>
<dbReference type="CDD" id="cd07957">
    <property type="entry name" value="Anticodon_Ia_Met"/>
    <property type="match status" value="1"/>
</dbReference>
<dbReference type="InterPro" id="IPR041872">
    <property type="entry name" value="Anticodon_Met"/>
</dbReference>
<dbReference type="HAMAP" id="MF_00098">
    <property type="entry name" value="Met_tRNA_synth_type1"/>
    <property type="match status" value="1"/>
</dbReference>
<feature type="binding site" evidence="11">
    <location>
        <position position="325"/>
    </location>
    <ligand>
        <name>ATP</name>
        <dbReference type="ChEBI" id="CHEBI:30616"/>
    </ligand>
</feature>
<dbReference type="PRINTS" id="PR01041">
    <property type="entry name" value="TRNASYNTHMET"/>
</dbReference>
<dbReference type="CDD" id="cd00814">
    <property type="entry name" value="MetRS_core"/>
    <property type="match status" value="1"/>
</dbReference>
<dbReference type="InterPro" id="IPR014729">
    <property type="entry name" value="Rossmann-like_a/b/a_fold"/>
</dbReference>
<keyword evidence="5 11" id="KW-0436">Ligase</keyword>
<keyword evidence="15" id="KW-1185">Reference proteome</keyword>
<dbReference type="PROSITE" id="PS00178">
    <property type="entry name" value="AA_TRNA_LIGASE_I"/>
    <property type="match status" value="1"/>
</dbReference>
<evidence type="ECO:0000256" key="9">
    <source>
        <dbReference type="ARBA" id="ARBA00023146"/>
    </source>
</evidence>